<keyword evidence="1" id="KW-0808">Transferase</keyword>
<comment type="caution">
    <text evidence="4">The sequence shown here is derived from an EMBL/GenBank/DDBJ whole genome shotgun (WGS) entry which is preliminary data.</text>
</comment>
<gene>
    <name evidence="4" type="ORF">OGM63_17340</name>
</gene>
<dbReference type="Pfam" id="PF00534">
    <property type="entry name" value="Glycos_transf_1"/>
    <property type="match status" value="1"/>
</dbReference>
<dbReference type="InterPro" id="IPR028098">
    <property type="entry name" value="Glyco_trans_4-like_N"/>
</dbReference>
<dbReference type="PANTHER" id="PTHR46401">
    <property type="entry name" value="GLYCOSYLTRANSFERASE WBBK-RELATED"/>
    <property type="match status" value="1"/>
</dbReference>
<dbReference type="RefSeq" id="WP_263746855.1">
    <property type="nucleotide sequence ID" value="NZ_JAOWRF010000250.1"/>
</dbReference>
<dbReference type="Pfam" id="PF13439">
    <property type="entry name" value="Glyco_transf_4"/>
    <property type="match status" value="1"/>
</dbReference>
<accession>A0ABT3B1K3</accession>
<feature type="domain" description="Glycosyltransferase subfamily 4-like N-terminal" evidence="3">
    <location>
        <begin position="16"/>
        <end position="170"/>
    </location>
</feature>
<organism evidence="4 5">
    <name type="scientific">Plectonema radiosum NIES-515</name>
    <dbReference type="NCBI Taxonomy" id="2986073"/>
    <lineage>
        <taxon>Bacteria</taxon>
        <taxon>Bacillati</taxon>
        <taxon>Cyanobacteriota</taxon>
        <taxon>Cyanophyceae</taxon>
        <taxon>Oscillatoriophycideae</taxon>
        <taxon>Oscillatoriales</taxon>
        <taxon>Microcoleaceae</taxon>
        <taxon>Plectonema</taxon>
    </lineage>
</organism>
<dbReference type="Gene3D" id="3.40.50.2000">
    <property type="entry name" value="Glycogen Phosphorylase B"/>
    <property type="match status" value="2"/>
</dbReference>
<evidence type="ECO:0000313" key="4">
    <source>
        <dbReference type="EMBL" id="MCV3215255.1"/>
    </source>
</evidence>
<evidence type="ECO:0000256" key="1">
    <source>
        <dbReference type="ARBA" id="ARBA00022679"/>
    </source>
</evidence>
<dbReference type="CDD" id="cd03809">
    <property type="entry name" value="GT4_MtfB-like"/>
    <property type="match status" value="1"/>
</dbReference>
<proteinExistence type="predicted"/>
<dbReference type="PANTHER" id="PTHR46401:SF2">
    <property type="entry name" value="GLYCOSYLTRANSFERASE WBBK-RELATED"/>
    <property type="match status" value="1"/>
</dbReference>
<dbReference type="SUPFAM" id="SSF53756">
    <property type="entry name" value="UDP-Glycosyltransferase/glycogen phosphorylase"/>
    <property type="match status" value="1"/>
</dbReference>
<sequence length="364" mass="40797">MRIIYDGQIYALQTAGGINRYFANIISKLPESYNPTLTAIHQASKLNYPVHPMLEVYKYKRFRPIKLSSKIEKFYFRYLTGIKKFDIAHPTYYSLLTQKGIKEYSSPVVITVYDMIHELFAAEIEPEGYTAEAKRKAILAAQAIICISENTKKDLLELYPMVEDKISVTYLASEIDASLSHGAESVPSRPYYLYVGSRTSSYKNFDGLLLAFSKAVSVNPEIALSVVGYPFNDAELKLIDELKLTKHIEHYGYASDSHIAKLYRCSVAFIYPSLYEGFGIPPLEAMACGTVVLASNSSSIPEVVGDAGILFEPKATGDLADILLSLVDNSQERDRLIAKGYQRAKMFSWDKTVSQTLDVYRSVA</sequence>
<evidence type="ECO:0000259" key="3">
    <source>
        <dbReference type="Pfam" id="PF13439"/>
    </source>
</evidence>
<reference evidence="4 5" key="1">
    <citation type="submission" date="2022-10" db="EMBL/GenBank/DDBJ databases">
        <title>Identification of biosynthetic pathway for the production of the potent trypsin inhibitor radiosumin.</title>
        <authorList>
            <person name="Fewer D.P."/>
            <person name="Delbaje E."/>
            <person name="Ouyang X."/>
            <person name="Agostino P.D."/>
            <person name="Wahlsten M."/>
            <person name="Jokela J."/>
            <person name="Permi P."/>
            <person name="Haapaniemi E."/>
            <person name="Koistinen H."/>
        </authorList>
    </citation>
    <scope>NUCLEOTIDE SEQUENCE [LARGE SCALE GENOMIC DNA]</scope>
    <source>
        <strain evidence="4 5">NIES-515</strain>
    </source>
</reference>
<dbReference type="EMBL" id="JAOWRF010000250">
    <property type="protein sequence ID" value="MCV3215255.1"/>
    <property type="molecule type" value="Genomic_DNA"/>
</dbReference>
<dbReference type="Proteomes" id="UP001526143">
    <property type="component" value="Unassembled WGS sequence"/>
</dbReference>
<dbReference type="InterPro" id="IPR001296">
    <property type="entry name" value="Glyco_trans_1"/>
</dbReference>
<protein>
    <submittedName>
        <fullName evidence="4">Glycosyltransferase family 4 protein</fullName>
    </submittedName>
</protein>
<feature type="domain" description="Glycosyl transferase family 1" evidence="2">
    <location>
        <begin position="189"/>
        <end position="343"/>
    </location>
</feature>
<evidence type="ECO:0000259" key="2">
    <source>
        <dbReference type="Pfam" id="PF00534"/>
    </source>
</evidence>
<evidence type="ECO:0000313" key="5">
    <source>
        <dbReference type="Proteomes" id="UP001526143"/>
    </source>
</evidence>
<keyword evidence="5" id="KW-1185">Reference proteome</keyword>
<name>A0ABT3B1K3_9CYAN</name>